<proteinExistence type="predicted"/>
<keyword evidence="2" id="KW-1185">Reference proteome</keyword>
<gene>
    <name evidence="1" type="ORF">GCM10009092_44030</name>
</gene>
<dbReference type="Gene3D" id="3.60.15.10">
    <property type="entry name" value="Ribonuclease Z/Hydroxyacylglutathione hydrolase-like"/>
    <property type="match status" value="1"/>
</dbReference>
<dbReference type="RefSeq" id="WP_343847530.1">
    <property type="nucleotide sequence ID" value="NZ_BAAAEI010000031.1"/>
</dbReference>
<comment type="caution">
    <text evidence="1">The sequence shown here is derived from an EMBL/GenBank/DDBJ whole genome shotgun (WGS) entry which is preliminary data.</text>
</comment>
<dbReference type="EMBL" id="BAAAEI010000031">
    <property type="protein sequence ID" value="GAA0374986.1"/>
    <property type="molecule type" value="Genomic_DNA"/>
</dbReference>
<evidence type="ECO:0000313" key="1">
    <source>
        <dbReference type="EMBL" id="GAA0374986.1"/>
    </source>
</evidence>
<dbReference type="InterPro" id="IPR036866">
    <property type="entry name" value="RibonucZ/Hydroxyglut_hydro"/>
</dbReference>
<reference evidence="2" key="1">
    <citation type="journal article" date="2019" name="Int. J. Syst. Evol. Microbiol.">
        <title>The Global Catalogue of Microorganisms (GCM) 10K type strain sequencing project: providing services to taxonomists for standard genome sequencing and annotation.</title>
        <authorList>
            <consortium name="The Broad Institute Genomics Platform"/>
            <consortium name="The Broad Institute Genome Sequencing Center for Infectious Disease"/>
            <person name="Wu L."/>
            <person name="Ma J."/>
        </authorList>
    </citation>
    <scope>NUCLEOTIDE SEQUENCE [LARGE SCALE GENOMIC DNA]</scope>
    <source>
        <strain evidence="2">JCM 13378</strain>
    </source>
</reference>
<dbReference type="Proteomes" id="UP001501757">
    <property type="component" value="Unassembled WGS sequence"/>
</dbReference>
<accession>A0ABP3HPN7</accession>
<organism evidence="1 2">
    <name type="scientific">Bowmanella denitrificans</name>
    <dbReference type="NCBI Taxonomy" id="366582"/>
    <lineage>
        <taxon>Bacteria</taxon>
        <taxon>Pseudomonadati</taxon>
        <taxon>Pseudomonadota</taxon>
        <taxon>Gammaproteobacteria</taxon>
        <taxon>Alteromonadales</taxon>
        <taxon>Alteromonadaceae</taxon>
        <taxon>Bowmanella</taxon>
    </lineage>
</organism>
<dbReference type="SUPFAM" id="SSF56281">
    <property type="entry name" value="Metallo-hydrolase/oxidoreductase"/>
    <property type="match status" value="1"/>
</dbReference>
<protein>
    <submittedName>
        <fullName evidence="1">Uncharacterized protein</fullName>
    </submittedName>
</protein>
<sequence length="523" mass="58762">MKVPPYLLNVIFADHEVRLNGLCSKAGISKRLSGITKKFALSGCLLFISPSVLSLALDIDIPTPLEAVIVDKVVSAYGGKALVNANSIKVVDYNKGPWPGEGESPDVPELWRINEELTIDYANKRKSLLSYRVPRTTLDLEKWIYDGTSTVMYDILHEKYSVEDWADFDRLGSSLVRSSDTLQAKRLAGLLNELEYRGEEYYRGKLQQKLQLKQASGEIYTYFIDKASGLINKIRREHPRAGEMLYVFSNHNTNSELTFARDMNFFVNGQLRLLSVKRDIQLNPDLTNAFTGFAHFTPWGELFDRSTLQAKKLADGVYQAGKGRTFTVFVEQLDFYIAMGAADGLAENFAAIKQLSQQDKPIKYFVVTHHHNASLRGLDNALALGATLVMAEPHQGSVLQALNTTTSADNLLLVPPGASLTLGNLTLFDIATAHSQHYLLAYLPVPRMVLAEDHYVTELQSAKPRIYQDMVRFRQALDELDIEVKTLVDIRGWRQFSIAEFNLWTSEFKTKRCPSGYDICTNG</sequence>
<evidence type="ECO:0000313" key="2">
    <source>
        <dbReference type="Proteomes" id="UP001501757"/>
    </source>
</evidence>
<name>A0ABP3HPN7_9ALTE</name>